<evidence type="ECO:0000313" key="2">
    <source>
        <dbReference type="Proteomes" id="UP000306319"/>
    </source>
</evidence>
<organism evidence="1 2">
    <name type="scientific">Lepagella muris</name>
    <dbReference type="NCBI Taxonomy" id="3032870"/>
    <lineage>
        <taxon>Bacteria</taxon>
        <taxon>Pseudomonadati</taxon>
        <taxon>Bacteroidota</taxon>
        <taxon>Bacteroidia</taxon>
        <taxon>Bacteroidales</taxon>
        <taxon>Muribaculaceae</taxon>
        <taxon>Lepagella</taxon>
    </lineage>
</organism>
<comment type="caution">
    <text evidence="1">The sequence shown here is derived from an EMBL/GenBank/DDBJ whole genome shotgun (WGS) entry which is preliminary data.</text>
</comment>
<reference evidence="1" key="1">
    <citation type="submission" date="2019-04" db="EMBL/GenBank/DDBJ databases">
        <title>Microbes associate with the intestines of laboratory mice.</title>
        <authorList>
            <person name="Navarre W."/>
            <person name="Wong E."/>
            <person name="Huang K."/>
            <person name="Tropini C."/>
            <person name="Ng K."/>
            <person name="Yu B."/>
        </authorList>
    </citation>
    <scope>NUCLEOTIDE SEQUENCE</scope>
    <source>
        <strain evidence="1">NM04_E33</strain>
    </source>
</reference>
<dbReference type="EMBL" id="SRYB01000001">
    <property type="protein sequence ID" value="TGY80905.1"/>
    <property type="molecule type" value="Genomic_DNA"/>
</dbReference>
<dbReference type="Proteomes" id="UP000306319">
    <property type="component" value="Unassembled WGS sequence"/>
</dbReference>
<name>A0AC61RKW5_9BACT</name>
<evidence type="ECO:0000313" key="1">
    <source>
        <dbReference type="EMBL" id="TGY80905.1"/>
    </source>
</evidence>
<keyword evidence="2" id="KW-1185">Reference proteome</keyword>
<protein>
    <submittedName>
        <fullName evidence="1">Uncharacterized protein</fullName>
    </submittedName>
</protein>
<gene>
    <name evidence="1" type="ORF">E5331_00570</name>
</gene>
<sequence>MKFSTSTNIDQSHRLMQCGLDTNTADMVWRRIYDPISDSYEDKEHLLVMKYDTAKTIYGETDVIPAWGLSVLLALMPETITQGKTIYYLDFAPYDNKGWGFGYFNSTGIRSIKGLTYPCDPIEAAVRLIEWLKVNDYSLNTIIDSDNEKEN</sequence>
<proteinExistence type="predicted"/>
<accession>A0AC61RKW5</accession>